<keyword evidence="1 4" id="KW-0808">Transferase</keyword>
<dbReference type="PANTHER" id="PTHR43420">
    <property type="entry name" value="ACETYLTRANSFERASE"/>
    <property type="match status" value="1"/>
</dbReference>
<sequence length="168" mass="17853">MSGADGETGAVRKLVLDDATLAALQAIESTQAHGLSRCQLADVLSDASRCILGWHASATPERLAGFVVLARGPFEAEIEAITVHADLRGQGIGRALLQAAIERARQWHHATGLERLLLEVRAGNDAARALYAHAGFHVDGVRRGYYPALPPAPSGTREDALLMSLSLE</sequence>
<dbReference type="InterPro" id="IPR016181">
    <property type="entry name" value="Acyl_CoA_acyltransferase"/>
</dbReference>
<dbReference type="PANTHER" id="PTHR43420:SF44">
    <property type="entry name" value="ACETYLTRANSFERASE YPEA"/>
    <property type="match status" value="1"/>
</dbReference>
<evidence type="ECO:0000256" key="2">
    <source>
        <dbReference type="ARBA" id="ARBA00023315"/>
    </source>
</evidence>
<evidence type="ECO:0000313" key="4">
    <source>
        <dbReference type="EMBL" id="MEL0617314.1"/>
    </source>
</evidence>
<dbReference type="EC" id="2.3.1.-" evidence="4"/>
<dbReference type="PROSITE" id="PS51186">
    <property type="entry name" value="GNAT"/>
    <property type="match status" value="1"/>
</dbReference>
<name>A0ABU9GFQ9_COBMA</name>
<dbReference type="EMBL" id="JBAKAP010000010">
    <property type="protein sequence ID" value="MEL0617314.1"/>
    <property type="molecule type" value="Genomic_DNA"/>
</dbReference>
<dbReference type="CDD" id="cd04301">
    <property type="entry name" value="NAT_SF"/>
    <property type="match status" value="1"/>
</dbReference>
<accession>A0ABU9GFQ9</accession>
<proteinExistence type="predicted"/>
<dbReference type="InterPro" id="IPR000182">
    <property type="entry name" value="GNAT_dom"/>
</dbReference>
<protein>
    <submittedName>
        <fullName evidence="4">GNAT family N-acetyltransferase</fullName>
        <ecNumber evidence="4">2.3.1.-</ecNumber>
    </submittedName>
</protein>
<evidence type="ECO:0000259" key="3">
    <source>
        <dbReference type="PROSITE" id="PS51186"/>
    </source>
</evidence>
<keyword evidence="5" id="KW-1185">Reference proteome</keyword>
<organism evidence="4 5">
    <name type="scientific">Cobetia marina</name>
    <name type="common">Deleya marina</name>
    <dbReference type="NCBI Taxonomy" id="28258"/>
    <lineage>
        <taxon>Bacteria</taxon>
        <taxon>Pseudomonadati</taxon>
        <taxon>Pseudomonadota</taxon>
        <taxon>Gammaproteobacteria</taxon>
        <taxon>Oceanospirillales</taxon>
        <taxon>Halomonadaceae</taxon>
        <taxon>Cobetia</taxon>
    </lineage>
</organism>
<keyword evidence="2 4" id="KW-0012">Acyltransferase</keyword>
<dbReference type="InterPro" id="IPR050680">
    <property type="entry name" value="YpeA/RimI_acetyltransf"/>
</dbReference>
<dbReference type="GO" id="GO:0016746">
    <property type="term" value="F:acyltransferase activity"/>
    <property type="evidence" value="ECO:0007669"/>
    <property type="project" value="UniProtKB-KW"/>
</dbReference>
<evidence type="ECO:0000313" key="5">
    <source>
        <dbReference type="Proteomes" id="UP001378242"/>
    </source>
</evidence>
<dbReference type="Pfam" id="PF00583">
    <property type="entry name" value="Acetyltransf_1"/>
    <property type="match status" value="1"/>
</dbReference>
<dbReference type="Proteomes" id="UP001378242">
    <property type="component" value="Unassembled WGS sequence"/>
</dbReference>
<evidence type="ECO:0000256" key="1">
    <source>
        <dbReference type="ARBA" id="ARBA00022679"/>
    </source>
</evidence>
<gene>
    <name evidence="4" type="ORF">V6243_10745</name>
</gene>
<dbReference type="SUPFAM" id="SSF55729">
    <property type="entry name" value="Acyl-CoA N-acyltransferases (Nat)"/>
    <property type="match status" value="1"/>
</dbReference>
<reference evidence="4 5" key="1">
    <citation type="submission" date="2024-02" db="EMBL/GenBank/DDBJ databases">
        <title>Bacteria isolated from the canopy kelp, Nereocystis luetkeana.</title>
        <authorList>
            <person name="Pfister C.A."/>
            <person name="Younker I.T."/>
            <person name="Light S.H."/>
        </authorList>
    </citation>
    <scope>NUCLEOTIDE SEQUENCE [LARGE SCALE GENOMIC DNA]</scope>
    <source>
        <strain evidence="4 5">TI.5.07</strain>
    </source>
</reference>
<comment type="caution">
    <text evidence="4">The sequence shown here is derived from an EMBL/GenBank/DDBJ whole genome shotgun (WGS) entry which is preliminary data.</text>
</comment>
<dbReference type="Gene3D" id="3.40.630.30">
    <property type="match status" value="1"/>
</dbReference>
<dbReference type="RefSeq" id="WP_341542474.1">
    <property type="nucleotide sequence ID" value="NZ_JBAKAP010000010.1"/>
</dbReference>
<feature type="domain" description="N-acetyltransferase" evidence="3">
    <location>
        <begin position="14"/>
        <end position="168"/>
    </location>
</feature>